<protein>
    <recommendedName>
        <fullName evidence="2">Metallopeptidase domain-containing protein</fullName>
    </recommendedName>
</protein>
<dbReference type="STRING" id="234267.Acid_1685"/>
<gene>
    <name evidence="1" type="ordered locus">Acid_1685</name>
</gene>
<evidence type="ECO:0000313" key="1">
    <source>
        <dbReference type="EMBL" id="ABJ82675.1"/>
    </source>
</evidence>
<accession>Q027Y2</accession>
<name>Q027Y2_SOLUE</name>
<evidence type="ECO:0008006" key="2">
    <source>
        <dbReference type="Google" id="ProtNLM"/>
    </source>
</evidence>
<dbReference type="InParanoid" id="Q027Y2"/>
<proteinExistence type="predicted"/>
<dbReference type="PANTHER" id="PTHR38730">
    <property type="entry name" value="SLL7028 PROTEIN"/>
    <property type="match status" value="1"/>
</dbReference>
<dbReference type="HOGENOM" id="CLU_623884_0_0_0"/>
<dbReference type="KEGG" id="sus:Acid_1685"/>
<sequence length="439" mass="48102">MNSISIAERILDAFPSGSYGLLALLRLLDIVETTDVDTAAVECTSMPRLLINPQFVEEHADTPERLLMLVMHELHHVLLGHTRLFPRATHADNLIFDAVINALLCRMFPKPEHTSFFTDFYSDAHFPECLLRPPAGWNPTSPAPVPPALQGEDMAHVQTVYRALYSETGANYKELYEALRRALPPLDGIRLLGSHGMEPAELEGLVFETVRSIVEHWPHPPDPIRGRSLHDLLRLESVRARRGNRSILRALIRKVAGPNGSALTRFQSAGPAAAVTPIPSGDRRALVLGALGAPQLLYRAESTGKVRERRDRVHVYVDVSGSIGDLKGALYGAVLDCRDVVHSAVHLFSTVVHDVSFGGLRNGECRTTGGTSIECVAAHMKEHDVRRAVLLTDGWVGRPGSGAASTLASVRLGVALTPAANRSDLEKFVRHWAELETEN</sequence>
<dbReference type="EMBL" id="CP000473">
    <property type="protein sequence ID" value="ABJ82675.1"/>
    <property type="molecule type" value="Genomic_DNA"/>
</dbReference>
<reference evidence="1" key="1">
    <citation type="submission" date="2006-10" db="EMBL/GenBank/DDBJ databases">
        <title>Complete sequence of Solibacter usitatus Ellin6076.</title>
        <authorList>
            <consortium name="US DOE Joint Genome Institute"/>
            <person name="Copeland A."/>
            <person name="Lucas S."/>
            <person name="Lapidus A."/>
            <person name="Barry K."/>
            <person name="Detter J.C."/>
            <person name="Glavina del Rio T."/>
            <person name="Hammon N."/>
            <person name="Israni S."/>
            <person name="Dalin E."/>
            <person name="Tice H."/>
            <person name="Pitluck S."/>
            <person name="Thompson L.S."/>
            <person name="Brettin T."/>
            <person name="Bruce D."/>
            <person name="Han C."/>
            <person name="Tapia R."/>
            <person name="Gilna P."/>
            <person name="Schmutz J."/>
            <person name="Larimer F."/>
            <person name="Land M."/>
            <person name="Hauser L."/>
            <person name="Kyrpides N."/>
            <person name="Mikhailova N."/>
            <person name="Janssen P.H."/>
            <person name="Kuske C.R."/>
            <person name="Richardson P."/>
        </authorList>
    </citation>
    <scope>NUCLEOTIDE SEQUENCE</scope>
    <source>
        <strain evidence="1">Ellin6076</strain>
    </source>
</reference>
<dbReference type="PANTHER" id="PTHR38730:SF1">
    <property type="entry name" value="SLL7028 PROTEIN"/>
    <property type="match status" value="1"/>
</dbReference>
<organism evidence="1">
    <name type="scientific">Solibacter usitatus (strain Ellin6076)</name>
    <dbReference type="NCBI Taxonomy" id="234267"/>
    <lineage>
        <taxon>Bacteria</taxon>
        <taxon>Pseudomonadati</taxon>
        <taxon>Acidobacteriota</taxon>
        <taxon>Terriglobia</taxon>
        <taxon>Bryobacterales</taxon>
        <taxon>Solibacteraceae</taxon>
        <taxon>Candidatus Solibacter</taxon>
    </lineage>
</organism>
<dbReference type="AlphaFoldDB" id="Q027Y2"/>